<evidence type="ECO:0000259" key="2">
    <source>
        <dbReference type="PROSITE" id="PS51192"/>
    </source>
</evidence>
<dbReference type="Gene3D" id="3.40.50.10810">
    <property type="entry name" value="Tandem AAA-ATPase domain"/>
    <property type="match status" value="1"/>
</dbReference>
<dbReference type="PROSITE" id="PS51192">
    <property type="entry name" value="HELICASE_ATP_BIND_1"/>
    <property type="match status" value="1"/>
</dbReference>
<dbReference type="GO" id="GO:0004386">
    <property type="term" value="F:helicase activity"/>
    <property type="evidence" value="ECO:0007669"/>
    <property type="project" value="UniProtKB-KW"/>
</dbReference>
<keyword evidence="4" id="KW-0067">ATP-binding</keyword>
<evidence type="ECO:0000256" key="1">
    <source>
        <dbReference type="ARBA" id="ARBA00022801"/>
    </source>
</evidence>
<dbReference type="Pfam" id="PF00176">
    <property type="entry name" value="SNF2-rel_dom"/>
    <property type="match status" value="1"/>
</dbReference>
<dbReference type="SUPFAM" id="SSF52540">
    <property type="entry name" value="P-loop containing nucleoside triphosphate hydrolases"/>
    <property type="match status" value="2"/>
</dbReference>
<accession>A0ABW2NHL1</accession>
<gene>
    <name evidence="4" type="ORF">ACFQPF_00585</name>
</gene>
<dbReference type="PROSITE" id="PS51194">
    <property type="entry name" value="HELICASE_CTER"/>
    <property type="match status" value="1"/>
</dbReference>
<evidence type="ECO:0000313" key="4">
    <source>
        <dbReference type="EMBL" id="MFC7370172.1"/>
    </source>
</evidence>
<evidence type="ECO:0000313" key="5">
    <source>
        <dbReference type="Proteomes" id="UP001596549"/>
    </source>
</evidence>
<dbReference type="SMART" id="SM00487">
    <property type="entry name" value="DEXDc"/>
    <property type="match status" value="1"/>
</dbReference>
<dbReference type="InterPro" id="IPR000330">
    <property type="entry name" value="SNF2_N"/>
</dbReference>
<dbReference type="EMBL" id="JBHTCP010000002">
    <property type="protein sequence ID" value="MFC7370172.1"/>
    <property type="molecule type" value="Genomic_DNA"/>
</dbReference>
<evidence type="ECO:0000259" key="3">
    <source>
        <dbReference type="PROSITE" id="PS51194"/>
    </source>
</evidence>
<dbReference type="InterPro" id="IPR022138">
    <property type="entry name" value="DUF3670"/>
</dbReference>
<feature type="domain" description="Helicase C-terminal" evidence="3">
    <location>
        <begin position="751"/>
        <end position="902"/>
    </location>
</feature>
<sequence length="919" mass="106204">MIDVNELVLHTEYNPPHIVLWAERNGSVIHVNDWKPLFFAWHESSFYGTFLQTDSAQRIYLMPDEAWELFLSYPAHYFQDDNLGPDASEMAGKVRHAQRAIMQGTLRPDFSAWKAGQYGWLLDDEPITIPWINAALNEVMKYSEEKPDFASRYFLERNSAGLERAYSTLTEERWLQKIGWSEDPAPFQLQFVLEEPEEEQDKEWSLNLYLLEKGEGMRLAYSGNATLLPEEWREHREKITEEIQLIKELIPWMKKGDGLKDKLSEKEAYDFLSVRSEQLRHLGIDSVLPSWWHTVKQYQPKVKARIKATSQAAGAPVSFVGINALMQFDWRMSLGGADLSEEEFRSLMSNSQSPLVRIQGDWYQVDQEWMKRVRQLMKEVDKNGLQLKEALEQHLLSQGADKDDESELPYAVEWDESLSGVIGQLTETSEIPVLAAAEKLNGELREYQKMGSSWMYFLRRFGLGGCLADDMGLGKTVQTIDYLLKVKSDGHLSSAALLICPTSVIGNWQKELEHFAPDLKVALHYSGTRKKGPEFAEMVRKYDVIITSYTTAQLDEPELLPYEFSAIILDEAQNIKNSYTKQSRSIRRLRGQHKIALTGTPVENRLLELWAIFDFLNPGYLGSEISFQRRFVQPVERGNDQEKLIQLRRLVQPFLLRRTKKDPAVQLNLPEKQEINEYCPLSSEQASLYERTVQETFEQIEKAVGMKRRGLLLAMIGKLKQICDHPALYGKEIRPGKLEERSVKFAKMAELVEQILEKEEKCLIFTQFIYMGEAIKHYLEKKHGKPVLFLHGSLPKKKRDEMIEKFQEGDEESIFVLSLKAGGTGLNLTEANHVIHYDRWWNPAVENQATDRAHRIGQNKFVTVHKMITLGTLEEKIDQMLESKKELSEKVIQSENWITELSTEELKDILTLRNEWVEA</sequence>
<keyword evidence="4" id="KW-0347">Helicase</keyword>
<dbReference type="PANTHER" id="PTHR10799">
    <property type="entry name" value="SNF2/RAD54 HELICASE FAMILY"/>
    <property type="match status" value="1"/>
</dbReference>
<dbReference type="EC" id="3.6.4.-" evidence="4"/>
<comment type="caution">
    <text evidence="4">The sequence shown here is derived from an EMBL/GenBank/DDBJ whole genome shotgun (WGS) entry which is preliminary data.</text>
</comment>
<dbReference type="RefSeq" id="WP_379744941.1">
    <property type="nucleotide sequence ID" value="NZ_JBHTCP010000002.1"/>
</dbReference>
<reference evidence="5" key="1">
    <citation type="journal article" date="2019" name="Int. J. Syst. Evol. Microbiol.">
        <title>The Global Catalogue of Microorganisms (GCM) 10K type strain sequencing project: providing services to taxonomists for standard genome sequencing and annotation.</title>
        <authorList>
            <consortium name="The Broad Institute Genomics Platform"/>
            <consortium name="The Broad Institute Genome Sequencing Center for Infectious Disease"/>
            <person name="Wu L."/>
            <person name="Ma J."/>
        </authorList>
    </citation>
    <scope>NUCLEOTIDE SEQUENCE [LARGE SCALE GENOMIC DNA]</scope>
    <source>
        <strain evidence="5">NBRC 106396</strain>
    </source>
</reference>
<dbReference type="GO" id="GO:0016787">
    <property type="term" value="F:hydrolase activity"/>
    <property type="evidence" value="ECO:0007669"/>
    <property type="project" value="UniProtKB-KW"/>
</dbReference>
<protein>
    <submittedName>
        <fullName evidence="4">DEAD/DEAH box helicase</fullName>
        <ecNumber evidence="4">3.6.4.-</ecNumber>
    </submittedName>
</protein>
<organism evidence="4 5">
    <name type="scientific">Fictibacillus iocasae</name>
    <dbReference type="NCBI Taxonomy" id="2715437"/>
    <lineage>
        <taxon>Bacteria</taxon>
        <taxon>Bacillati</taxon>
        <taxon>Bacillota</taxon>
        <taxon>Bacilli</taxon>
        <taxon>Bacillales</taxon>
        <taxon>Fictibacillaceae</taxon>
        <taxon>Fictibacillus</taxon>
    </lineage>
</organism>
<keyword evidence="5" id="KW-1185">Reference proteome</keyword>
<dbReference type="Pfam" id="PF00271">
    <property type="entry name" value="Helicase_C"/>
    <property type="match status" value="1"/>
</dbReference>
<dbReference type="CDD" id="cd18012">
    <property type="entry name" value="DEXQc_arch_SWI2_SNF2"/>
    <property type="match status" value="1"/>
</dbReference>
<dbReference type="InterPro" id="IPR014001">
    <property type="entry name" value="Helicase_ATP-bd"/>
</dbReference>
<dbReference type="InterPro" id="IPR001650">
    <property type="entry name" value="Helicase_C-like"/>
</dbReference>
<dbReference type="Pfam" id="PF12419">
    <property type="entry name" value="DUF3670"/>
    <property type="match status" value="1"/>
</dbReference>
<dbReference type="InterPro" id="IPR027417">
    <property type="entry name" value="P-loop_NTPase"/>
</dbReference>
<dbReference type="Gene3D" id="3.40.50.300">
    <property type="entry name" value="P-loop containing nucleotide triphosphate hydrolases"/>
    <property type="match status" value="1"/>
</dbReference>
<dbReference type="SMART" id="SM00490">
    <property type="entry name" value="HELICc"/>
    <property type="match status" value="1"/>
</dbReference>
<proteinExistence type="predicted"/>
<dbReference type="Proteomes" id="UP001596549">
    <property type="component" value="Unassembled WGS sequence"/>
</dbReference>
<name>A0ABW2NHL1_9BACL</name>
<feature type="domain" description="Helicase ATP-binding" evidence="2">
    <location>
        <begin position="456"/>
        <end position="619"/>
    </location>
</feature>
<dbReference type="InterPro" id="IPR038718">
    <property type="entry name" value="SNF2-like_sf"/>
</dbReference>
<keyword evidence="1 4" id="KW-0378">Hydrolase</keyword>
<dbReference type="CDD" id="cd18793">
    <property type="entry name" value="SF2_C_SNF"/>
    <property type="match status" value="1"/>
</dbReference>
<keyword evidence="4" id="KW-0547">Nucleotide-binding</keyword>
<dbReference type="InterPro" id="IPR049730">
    <property type="entry name" value="SNF2/RAD54-like_C"/>
</dbReference>